<evidence type="ECO:0000313" key="1">
    <source>
        <dbReference type="EMBL" id="NEY90743.1"/>
    </source>
</evidence>
<evidence type="ECO:0000313" key="2">
    <source>
        <dbReference type="Proteomes" id="UP000477782"/>
    </source>
</evidence>
<organism evidence="1 2">
    <name type="scientific">Tabrizicola oligotrophica</name>
    <dbReference type="NCBI Taxonomy" id="2710650"/>
    <lineage>
        <taxon>Bacteria</taxon>
        <taxon>Pseudomonadati</taxon>
        <taxon>Pseudomonadota</taxon>
        <taxon>Alphaproteobacteria</taxon>
        <taxon>Rhodobacterales</taxon>
        <taxon>Paracoccaceae</taxon>
        <taxon>Tabrizicola</taxon>
    </lineage>
</organism>
<keyword evidence="2" id="KW-1185">Reference proteome</keyword>
<gene>
    <name evidence="1" type="ORF">G4Z14_10585</name>
</gene>
<name>A0A6M0QVQ3_9RHOB</name>
<sequence>MDVKYNALPEAERAIVYVRPVPVSELPAEVQEQVGDLVTVYSVNRPDGERVALVADRKLAFSLARQHEMVPVSVH</sequence>
<dbReference type="Pfam" id="PF06620">
    <property type="entry name" value="DUF1150"/>
    <property type="match status" value="1"/>
</dbReference>
<accession>A0A6M0QVQ3</accession>
<dbReference type="Proteomes" id="UP000477782">
    <property type="component" value="Unassembled WGS sequence"/>
</dbReference>
<dbReference type="RefSeq" id="WP_164625501.1">
    <property type="nucleotide sequence ID" value="NZ_JAAIVJ010000005.1"/>
</dbReference>
<reference evidence="1 2" key="1">
    <citation type="submission" date="2020-02" db="EMBL/GenBank/DDBJ databases">
        <authorList>
            <person name="Chen W.-M."/>
        </authorList>
    </citation>
    <scope>NUCLEOTIDE SEQUENCE [LARGE SCALE GENOMIC DNA]</scope>
    <source>
        <strain evidence="1 2">KMS-5</strain>
    </source>
</reference>
<protein>
    <submittedName>
        <fullName evidence="1">DUF1150 family protein</fullName>
    </submittedName>
</protein>
<comment type="caution">
    <text evidence="1">The sequence shown here is derived from an EMBL/GenBank/DDBJ whole genome shotgun (WGS) entry which is preliminary data.</text>
</comment>
<dbReference type="EMBL" id="JAAIVJ010000005">
    <property type="protein sequence ID" value="NEY90743.1"/>
    <property type="molecule type" value="Genomic_DNA"/>
</dbReference>
<proteinExistence type="predicted"/>
<dbReference type="AlphaFoldDB" id="A0A6M0QVQ3"/>
<dbReference type="InterPro" id="IPR009531">
    <property type="entry name" value="DUF1150"/>
</dbReference>